<dbReference type="AlphaFoldDB" id="A0A4Q9DGG7"/>
<evidence type="ECO:0000259" key="10">
    <source>
        <dbReference type="PROSITE" id="PS50109"/>
    </source>
</evidence>
<keyword evidence="5" id="KW-0547">Nucleotide-binding</keyword>
<dbReference type="InterPro" id="IPR003594">
    <property type="entry name" value="HATPase_dom"/>
</dbReference>
<keyword evidence="12" id="KW-1185">Reference proteome</keyword>
<proteinExistence type="predicted"/>
<evidence type="ECO:0000256" key="6">
    <source>
        <dbReference type="ARBA" id="ARBA00022777"/>
    </source>
</evidence>
<dbReference type="InterPro" id="IPR036890">
    <property type="entry name" value="HATPase_C_sf"/>
</dbReference>
<comment type="catalytic activity">
    <reaction evidence="1">
        <text>ATP + protein L-histidine = ADP + protein N-phospho-L-histidine.</text>
        <dbReference type="EC" id="2.7.13.3"/>
    </reaction>
</comment>
<keyword evidence="4" id="KW-0808">Transferase</keyword>
<dbReference type="PROSITE" id="PS50109">
    <property type="entry name" value="HIS_KIN"/>
    <property type="match status" value="1"/>
</dbReference>
<dbReference type="Gene3D" id="3.30.565.10">
    <property type="entry name" value="Histidine kinase-like ATPase, C-terminal domain"/>
    <property type="match status" value="1"/>
</dbReference>
<protein>
    <recommendedName>
        <fullName evidence="2">histidine kinase</fullName>
        <ecNumber evidence="2">2.7.13.3</ecNumber>
    </recommendedName>
</protein>
<dbReference type="SMART" id="SM00387">
    <property type="entry name" value="HATPase_c"/>
    <property type="match status" value="1"/>
</dbReference>
<keyword evidence="7" id="KW-0067">ATP-binding</keyword>
<evidence type="ECO:0000256" key="3">
    <source>
        <dbReference type="ARBA" id="ARBA00022553"/>
    </source>
</evidence>
<dbReference type="GO" id="GO:0005524">
    <property type="term" value="F:ATP binding"/>
    <property type="evidence" value="ECO:0007669"/>
    <property type="project" value="UniProtKB-KW"/>
</dbReference>
<dbReference type="SUPFAM" id="SSF55874">
    <property type="entry name" value="ATPase domain of HSP90 chaperone/DNA topoisomerase II/histidine kinase"/>
    <property type="match status" value="1"/>
</dbReference>
<feature type="domain" description="Histidine kinase" evidence="10">
    <location>
        <begin position="295"/>
        <end position="503"/>
    </location>
</feature>
<evidence type="ECO:0000256" key="8">
    <source>
        <dbReference type="ARBA" id="ARBA00023012"/>
    </source>
</evidence>
<feature type="transmembrane region" description="Helical" evidence="9">
    <location>
        <begin position="12"/>
        <end position="29"/>
    </location>
</feature>
<sequence>MSRSFPPRGGNAMIFIILLILVFSITLTFKKLSNTSTRFMHGIILGWVLSFVAFILYLSKFNYYYNIMHLVFDFSPGTWNYLVLTQFNPQMLIRLLNGGVILFHCSLLCFAVSFTRSLKTKWQRTVYAAAAVLFVLQLVLYDPSVHIAWQNSASYHALFGVLDFSFKAVKYAVIWFSFGLLINYYANYPKIKFLKNLTLYHILGLIPVTGLHLLLFPWAPQNLIRTTYLPGYYNYLQPPFGSSPLMLLILPYAIYGALILMIFVVYKFNAIEMYRKNRDVQINKSIDTATLGARAFTHALKNHLIAIRSEAEYLKELHADNEETAYSVNLMLKSCDSALGSINGAADKLKHIQLNLQPLALEVPVRKAVEQLGAREHQITIDLNVGPTNSLSYIDPQHMEEAIFNLLENAAESLSRRPNGRIAIETGERNRWGIIRISDNGPGISEENLDMIFDPFFTTKSSINNWGIGLSYCHKIIAAHDGRIEVESSAASGTTFTIYLPFI</sequence>
<dbReference type="PANTHER" id="PTHR43547">
    <property type="entry name" value="TWO-COMPONENT HISTIDINE KINASE"/>
    <property type="match status" value="1"/>
</dbReference>
<evidence type="ECO:0000256" key="2">
    <source>
        <dbReference type="ARBA" id="ARBA00012438"/>
    </source>
</evidence>
<feature type="transmembrane region" description="Helical" evidence="9">
    <location>
        <begin position="91"/>
        <end position="114"/>
    </location>
</feature>
<evidence type="ECO:0000313" key="12">
    <source>
        <dbReference type="Proteomes" id="UP000293142"/>
    </source>
</evidence>
<keyword evidence="6 11" id="KW-0418">Kinase</keyword>
<dbReference type="GO" id="GO:0000155">
    <property type="term" value="F:phosphorelay sensor kinase activity"/>
    <property type="evidence" value="ECO:0007669"/>
    <property type="project" value="TreeGrafter"/>
</dbReference>
<feature type="transmembrane region" description="Helical" evidence="9">
    <location>
        <begin position="245"/>
        <end position="266"/>
    </location>
</feature>
<dbReference type="PRINTS" id="PR00344">
    <property type="entry name" value="BCTRLSENSOR"/>
</dbReference>
<dbReference type="InterPro" id="IPR005467">
    <property type="entry name" value="His_kinase_dom"/>
</dbReference>
<feature type="transmembrane region" description="Helical" evidence="9">
    <location>
        <begin position="126"/>
        <end position="149"/>
    </location>
</feature>
<organism evidence="11 12">
    <name type="scientific">Paenibacillus thalictri</name>
    <dbReference type="NCBI Taxonomy" id="2527873"/>
    <lineage>
        <taxon>Bacteria</taxon>
        <taxon>Bacillati</taxon>
        <taxon>Bacillota</taxon>
        <taxon>Bacilli</taxon>
        <taxon>Bacillales</taxon>
        <taxon>Paenibacillaceae</taxon>
        <taxon>Paenibacillus</taxon>
    </lineage>
</organism>
<feature type="transmembrane region" description="Helical" evidence="9">
    <location>
        <begin position="198"/>
        <end position="219"/>
    </location>
</feature>
<evidence type="ECO:0000256" key="9">
    <source>
        <dbReference type="SAM" id="Phobius"/>
    </source>
</evidence>
<dbReference type="Proteomes" id="UP000293142">
    <property type="component" value="Unassembled WGS sequence"/>
</dbReference>
<keyword evidence="9" id="KW-1133">Transmembrane helix</keyword>
<dbReference type="Pfam" id="PF02518">
    <property type="entry name" value="HATPase_c"/>
    <property type="match status" value="1"/>
</dbReference>
<keyword evidence="9" id="KW-0472">Membrane</keyword>
<feature type="transmembrane region" description="Helical" evidence="9">
    <location>
        <begin position="169"/>
        <end position="186"/>
    </location>
</feature>
<dbReference type="EMBL" id="SIRE01000043">
    <property type="protein sequence ID" value="TBL68598.1"/>
    <property type="molecule type" value="Genomic_DNA"/>
</dbReference>
<reference evidence="11 12" key="1">
    <citation type="submission" date="2019-02" db="EMBL/GenBank/DDBJ databases">
        <title>Paenibacillus sp. nov., isolated from surface-sterilized tissue of Thalictrum simplex L.</title>
        <authorList>
            <person name="Tuo L."/>
        </authorList>
    </citation>
    <scope>NUCLEOTIDE SEQUENCE [LARGE SCALE GENOMIC DNA]</scope>
    <source>
        <strain evidence="11 12">N2SHLJ1</strain>
    </source>
</reference>
<keyword evidence="3" id="KW-0597">Phosphoprotein</keyword>
<dbReference type="EC" id="2.7.13.3" evidence="2"/>
<evidence type="ECO:0000256" key="4">
    <source>
        <dbReference type="ARBA" id="ARBA00022679"/>
    </source>
</evidence>
<keyword evidence="8" id="KW-0902">Two-component regulatory system</keyword>
<evidence type="ECO:0000256" key="7">
    <source>
        <dbReference type="ARBA" id="ARBA00022840"/>
    </source>
</evidence>
<comment type="caution">
    <text evidence="11">The sequence shown here is derived from an EMBL/GenBank/DDBJ whole genome shotgun (WGS) entry which is preliminary data.</text>
</comment>
<evidence type="ECO:0000313" key="11">
    <source>
        <dbReference type="EMBL" id="TBL68598.1"/>
    </source>
</evidence>
<evidence type="ECO:0000256" key="5">
    <source>
        <dbReference type="ARBA" id="ARBA00022741"/>
    </source>
</evidence>
<evidence type="ECO:0000256" key="1">
    <source>
        <dbReference type="ARBA" id="ARBA00000085"/>
    </source>
</evidence>
<dbReference type="InterPro" id="IPR004358">
    <property type="entry name" value="Sig_transdc_His_kin-like_C"/>
</dbReference>
<dbReference type="OrthoDB" id="9121833at2"/>
<keyword evidence="9" id="KW-0812">Transmembrane</keyword>
<dbReference type="PANTHER" id="PTHR43547:SF2">
    <property type="entry name" value="HYBRID SIGNAL TRANSDUCTION HISTIDINE KINASE C"/>
    <property type="match status" value="1"/>
</dbReference>
<name>A0A4Q9DGG7_9BACL</name>
<accession>A0A4Q9DGG7</accession>
<gene>
    <name evidence="11" type="ORF">EYB31_37590</name>
</gene>
<feature type="transmembrane region" description="Helical" evidence="9">
    <location>
        <begin position="41"/>
        <end position="59"/>
    </location>
</feature>